<dbReference type="GO" id="GO:0005634">
    <property type="term" value="C:nucleus"/>
    <property type="evidence" value="ECO:0007669"/>
    <property type="project" value="UniProtKB-SubCell"/>
</dbReference>
<evidence type="ECO:0000256" key="2">
    <source>
        <dbReference type="ARBA" id="ARBA00022473"/>
    </source>
</evidence>
<evidence type="ECO:0000259" key="6">
    <source>
        <dbReference type="PROSITE" id="PS51879"/>
    </source>
</evidence>
<dbReference type="Proteomes" id="UP001497480">
    <property type="component" value="Unassembled WGS sequence"/>
</dbReference>
<comment type="caution">
    <text evidence="7">The sequence shown here is derived from an EMBL/GenBank/DDBJ whole genome shotgun (WGS) entry which is preliminary data.</text>
</comment>
<feature type="domain" description="PARP catalytic" evidence="5">
    <location>
        <begin position="249"/>
        <end position="466"/>
    </location>
</feature>
<reference evidence="7 8" key="1">
    <citation type="submission" date="2024-03" db="EMBL/GenBank/DDBJ databases">
        <authorList>
            <person name="Martinez-Hernandez J."/>
        </authorList>
    </citation>
    <scope>NUCLEOTIDE SEQUENCE [LARGE SCALE GENOMIC DNA]</scope>
</reference>
<dbReference type="PANTHER" id="PTHR32263:SF5">
    <property type="entry name" value="INACTIVE POLY [ADP-RIBOSE] POLYMERASE SRO1-RELATED"/>
    <property type="match status" value="1"/>
</dbReference>
<dbReference type="PROSITE" id="PS51059">
    <property type="entry name" value="PARP_CATALYTIC"/>
    <property type="match status" value="1"/>
</dbReference>
<comment type="subcellular location">
    <subcellularLocation>
        <location evidence="1">Nucleus</location>
    </subcellularLocation>
</comment>
<proteinExistence type="predicted"/>
<dbReference type="PROSITE" id="PS51879">
    <property type="entry name" value="RST"/>
    <property type="match status" value="1"/>
</dbReference>
<evidence type="ECO:0000256" key="1">
    <source>
        <dbReference type="ARBA" id="ARBA00004123"/>
    </source>
</evidence>
<keyword evidence="8" id="KW-1185">Reference proteome</keyword>
<accession>A0AAV1WR06</accession>
<evidence type="ECO:0000256" key="4">
    <source>
        <dbReference type="ARBA" id="ARBA00023242"/>
    </source>
</evidence>
<evidence type="ECO:0000313" key="8">
    <source>
        <dbReference type="Proteomes" id="UP001497480"/>
    </source>
</evidence>
<dbReference type="InterPro" id="IPR057823">
    <property type="entry name" value="WWE_RCD1"/>
</dbReference>
<dbReference type="InterPro" id="IPR044964">
    <property type="entry name" value="RCD1/SRO1-5"/>
</dbReference>
<dbReference type="InterPro" id="IPR022003">
    <property type="entry name" value="RST"/>
</dbReference>
<evidence type="ECO:0000256" key="3">
    <source>
        <dbReference type="ARBA" id="ARBA00023016"/>
    </source>
</evidence>
<organism evidence="7 8">
    <name type="scientific">Lupinus luteus</name>
    <name type="common">European yellow lupine</name>
    <dbReference type="NCBI Taxonomy" id="3873"/>
    <lineage>
        <taxon>Eukaryota</taxon>
        <taxon>Viridiplantae</taxon>
        <taxon>Streptophyta</taxon>
        <taxon>Embryophyta</taxon>
        <taxon>Tracheophyta</taxon>
        <taxon>Spermatophyta</taxon>
        <taxon>Magnoliopsida</taxon>
        <taxon>eudicotyledons</taxon>
        <taxon>Gunneridae</taxon>
        <taxon>Pentapetalae</taxon>
        <taxon>rosids</taxon>
        <taxon>fabids</taxon>
        <taxon>Fabales</taxon>
        <taxon>Fabaceae</taxon>
        <taxon>Papilionoideae</taxon>
        <taxon>50 kb inversion clade</taxon>
        <taxon>genistoids sensu lato</taxon>
        <taxon>core genistoids</taxon>
        <taxon>Genisteae</taxon>
        <taxon>Lupinus</taxon>
    </lineage>
</organism>
<gene>
    <name evidence="7" type="ORF">LLUT_LOCUS12916</name>
</gene>
<dbReference type="Pfam" id="PF23467">
    <property type="entry name" value="WWE_5"/>
    <property type="match status" value="1"/>
</dbReference>
<dbReference type="Pfam" id="PF12174">
    <property type="entry name" value="RST"/>
    <property type="match status" value="1"/>
</dbReference>
<name>A0AAV1WR06_LUPLU</name>
<keyword evidence="3" id="KW-0346">Stress response</keyword>
<feature type="domain" description="RST" evidence="6">
    <location>
        <begin position="506"/>
        <end position="577"/>
    </location>
</feature>
<dbReference type="GO" id="GO:0003950">
    <property type="term" value="F:NAD+ poly-ADP-ribosyltransferase activity"/>
    <property type="evidence" value="ECO:0007669"/>
    <property type="project" value="InterPro"/>
</dbReference>
<keyword evidence="2" id="KW-0217">Developmental protein</keyword>
<evidence type="ECO:0008006" key="9">
    <source>
        <dbReference type="Google" id="ProtNLM"/>
    </source>
</evidence>
<dbReference type="Gene3D" id="3.90.228.10">
    <property type="match status" value="1"/>
</dbReference>
<evidence type="ECO:0000313" key="7">
    <source>
        <dbReference type="EMBL" id="CAL0311856.1"/>
    </source>
</evidence>
<dbReference type="InterPro" id="IPR012317">
    <property type="entry name" value="Poly(ADP-ribose)pol_cat_dom"/>
</dbReference>
<keyword evidence="4" id="KW-0539">Nucleus</keyword>
<dbReference type="EMBL" id="CAXHTB010000009">
    <property type="protein sequence ID" value="CAL0311856.1"/>
    <property type="molecule type" value="Genomic_DNA"/>
</dbReference>
<evidence type="ECO:0000259" key="5">
    <source>
        <dbReference type="PROSITE" id="PS51059"/>
    </source>
</evidence>
<dbReference type="PANTHER" id="PTHR32263">
    <property type="entry name" value="INACTIVE POLY [ADP-RIBOSE] POLYMERASE SRO4-RELATED"/>
    <property type="match status" value="1"/>
</dbReference>
<dbReference type="SUPFAM" id="SSF56399">
    <property type="entry name" value="ADP-ribosylation"/>
    <property type="match status" value="1"/>
</dbReference>
<sequence>MEAKSAKALDKNVLNLKRKRAIQHAAYLNGASRSVLPYLSSFMSPTNKFVKQRRLGRSKSKLTKHGNLSLIRYYLNYKKTGRPERLMFYQNGEWMDFPKDILDLVKKDLYVKKAAVEIELNDHHLVLDFLHMYQMDLKTGLQQPIAWIDEKGCCFFPEVVAVSDEELYDFCKQEGEKCHDSSFADPYKSNEIKLHLDIEINGENNSKLGECSGESNALVKHIQVDAKKAVSQCDVEDSSNKKVDGNFGKAIEQNQNIVFNGSTDFVNIKLELDTVKQMFMKGMSDFGSTAIIGIYHCSSPFMQARLELFEKQALITKKCRGDANVRYAWLPSSKGESSTMVNYGLGHCGLSASKCTYGIGVHLAAASCPYASASYCDVDENGVQRLVLCRVIMGNMELLRSGSRQFHPSSSGYDSGVDDIQSPRFCVVWNMNINTHIYPEFIVSFKVSSDSEGQLRGSVHRNNAPEVNMAGQSPQGLLHSSPVDVSLLNCGTPQGKATIVVDSMPKAPKYPCMSFPMLFAAIKDQIPSKDMEHVILHYQTFRAKKITREDFVSKLRLVVGDTLIRDTVTRLKDEVPMFFALFGFAMVMIP</sequence>
<protein>
    <recommendedName>
        <fullName evidence="9">Inactive poly [ADP-ribose] polymerase RCD1-like</fullName>
    </recommendedName>
</protein>
<dbReference type="AlphaFoldDB" id="A0AAV1WR06"/>